<protein>
    <submittedName>
        <fullName evidence="1">Uncharacterized protein</fullName>
    </submittedName>
</protein>
<dbReference type="InterPro" id="IPR005312">
    <property type="entry name" value="DUF1759"/>
</dbReference>
<reference evidence="1" key="1">
    <citation type="submission" date="2017-05" db="UniProtKB">
        <authorList>
            <consortium name="EnsemblMetazoa"/>
        </authorList>
    </citation>
    <scope>IDENTIFICATION</scope>
</reference>
<name>A0A1X7UB54_AMPQE</name>
<organism evidence="1">
    <name type="scientific">Amphimedon queenslandica</name>
    <name type="common">Sponge</name>
    <dbReference type="NCBI Taxonomy" id="400682"/>
    <lineage>
        <taxon>Eukaryota</taxon>
        <taxon>Metazoa</taxon>
        <taxon>Porifera</taxon>
        <taxon>Demospongiae</taxon>
        <taxon>Heteroscleromorpha</taxon>
        <taxon>Haplosclerida</taxon>
        <taxon>Niphatidae</taxon>
        <taxon>Amphimedon</taxon>
    </lineage>
</organism>
<evidence type="ECO:0000313" key="1">
    <source>
        <dbReference type="EnsemblMetazoa" id="Aqu2.1.24686_001"/>
    </source>
</evidence>
<accession>A0A1X7UB54</accession>
<proteinExistence type="predicted"/>
<dbReference type="PANTHER" id="PTHR22954">
    <property type="entry name" value="RETROVIRAL PROTEASE-RELATED"/>
    <property type="match status" value="1"/>
</dbReference>
<sequence>MDMGHFLRKKEVVIYSYEVESGSKQARVHMSVLMAELAKKKVVQEARVMTRRGLMRLGLGEKLDYLHKLDEEILTLTDDEEEVMQDIEEADKFMQEIYDKLVKIDSCLAAVPASKEPASSMSYSTQARLPKLNLPKFCGDITEWVTFWDLYQAVMHNNDQISEVEKFTYLQTLLTKEAKDTIAGLALTAAKYSEAIALLESRSGNKEYHIQAHGYSLALESVSWQGNTMALRALYDKVKTREP</sequence>
<dbReference type="EnsemblMetazoa" id="Aqu2.1.24686_001">
    <property type="protein sequence ID" value="Aqu2.1.24686_001"/>
    <property type="gene ID" value="Aqu2.1.24686"/>
</dbReference>
<dbReference type="Pfam" id="PF03564">
    <property type="entry name" value="DUF1759"/>
    <property type="match status" value="1"/>
</dbReference>
<dbReference type="OrthoDB" id="6155329at2759"/>
<dbReference type="InParanoid" id="A0A1X7UB54"/>
<dbReference type="AlphaFoldDB" id="A0A1X7UB54"/>
<dbReference type="PANTHER" id="PTHR22954:SF3">
    <property type="entry name" value="PROTEIN CBG08539"/>
    <property type="match status" value="1"/>
</dbReference>